<evidence type="ECO:0008006" key="3">
    <source>
        <dbReference type="Google" id="ProtNLM"/>
    </source>
</evidence>
<protein>
    <recommendedName>
        <fullName evidence="3">Ig-like domain-containing protein</fullName>
    </recommendedName>
</protein>
<reference evidence="1 2" key="1">
    <citation type="submission" date="2021-06" db="EMBL/GenBank/DDBJ databases">
        <title>Caerostris extrusa draft genome.</title>
        <authorList>
            <person name="Kono N."/>
            <person name="Arakawa K."/>
        </authorList>
    </citation>
    <scope>NUCLEOTIDE SEQUENCE [LARGE SCALE GENOMIC DNA]</scope>
</reference>
<keyword evidence="2" id="KW-1185">Reference proteome</keyword>
<evidence type="ECO:0000313" key="1">
    <source>
        <dbReference type="EMBL" id="GIY66738.1"/>
    </source>
</evidence>
<dbReference type="InterPro" id="IPR013783">
    <property type="entry name" value="Ig-like_fold"/>
</dbReference>
<evidence type="ECO:0000313" key="2">
    <source>
        <dbReference type="Proteomes" id="UP001054945"/>
    </source>
</evidence>
<dbReference type="Proteomes" id="UP001054945">
    <property type="component" value="Unassembled WGS sequence"/>
</dbReference>
<dbReference type="AlphaFoldDB" id="A0AAV4VAP8"/>
<organism evidence="1 2">
    <name type="scientific">Caerostris extrusa</name>
    <name type="common">Bark spider</name>
    <name type="synonym">Caerostris bankana</name>
    <dbReference type="NCBI Taxonomy" id="172846"/>
    <lineage>
        <taxon>Eukaryota</taxon>
        <taxon>Metazoa</taxon>
        <taxon>Ecdysozoa</taxon>
        <taxon>Arthropoda</taxon>
        <taxon>Chelicerata</taxon>
        <taxon>Arachnida</taxon>
        <taxon>Araneae</taxon>
        <taxon>Araneomorphae</taxon>
        <taxon>Entelegynae</taxon>
        <taxon>Araneoidea</taxon>
        <taxon>Araneidae</taxon>
        <taxon>Caerostris</taxon>
    </lineage>
</organism>
<sequence length="99" mass="11174">MFTSSATSRPTLLCQKFLGTRTTNILAPIFRGASSSTTTLILQKVGRENRGMYRCRATNTEGEGDSDVVKLTYSVSIIYFSIFEFKWNLKMAYIPFARV</sequence>
<accession>A0AAV4VAP8</accession>
<gene>
    <name evidence="1" type="ORF">CEXT_447821</name>
</gene>
<comment type="caution">
    <text evidence="1">The sequence shown here is derived from an EMBL/GenBank/DDBJ whole genome shotgun (WGS) entry which is preliminary data.</text>
</comment>
<dbReference type="Gene3D" id="2.60.40.10">
    <property type="entry name" value="Immunoglobulins"/>
    <property type="match status" value="1"/>
</dbReference>
<dbReference type="InterPro" id="IPR036179">
    <property type="entry name" value="Ig-like_dom_sf"/>
</dbReference>
<dbReference type="EMBL" id="BPLR01014150">
    <property type="protein sequence ID" value="GIY66738.1"/>
    <property type="molecule type" value="Genomic_DNA"/>
</dbReference>
<proteinExistence type="predicted"/>
<dbReference type="SUPFAM" id="SSF48726">
    <property type="entry name" value="Immunoglobulin"/>
    <property type="match status" value="1"/>
</dbReference>
<name>A0AAV4VAP8_CAEEX</name>